<evidence type="ECO:0000313" key="2">
    <source>
        <dbReference type="EMBL" id="KAF2719973.1"/>
    </source>
</evidence>
<feature type="region of interest" description="Disordered" evidence="1">
    <location>
        <begin position="347"/>
        <end position="397"/>
    </location>
</feature>
<keyword evidence="3" id="KW-1185">Reference proteome</keyword>
<evidence type="ECO:0000256" key="1">
    <source>
        <dbReference type="SAM" id="MobiDB-lite"/>
    </source>
</evidence>
<feature type="compositionally biased region" description="Low complexity" evidence="1">
    <location>
        <begin position="138"/>
        <end position="148"/>
    </location>
</feature>
<reference evidence="2" key="1">
    <citation type="journal article" date="2020" name="Stud. Mycol.">
        <title>101 Dothideomycetes genomes: a test case for predicting lifestyles and emergence of pathogens.</title>
        <authorList>
            <person name="Haridas S."/>
            <person name="Albert R."/>
            <person name="Binder M."/>
            <person name="Bloem J."/>
            <person name="Labutti K."/>
            <person name="Salamov A."/>
            <person name="Andreopoulos B."/>
            <person name="Baker S."/>
            <person name="Barry K."/>
            <person name="Bills G."/>
            <person name="Bluhm B."/>
            <person name="Cannon C."/>
            <person name="Castanera R."/>
            <person name="Culley D."/>
            <person name="Daum C."/>
            <person name="Ezra D."/>
            <person name="Gonzalez J."/>
            <person name="Henrissat B."/>
            <person name="Kuo A."/>
            <person name="Liang C."/>
            <person name="Lipzen A."/>
            <person name="Lutzoni F."/>
            <person name="Magnuson J."/>
            <person name="Mondo S."/>
            <person name="Nolan M."/>
            <person name="Ohm R."/>
            <person name="Pangilinan J."/>
            <person name="Park H.-J."/>
            <person name="Ramirez L."/>
            <person name="Alfaro M."/>
            <person name="Sun H."/>
            <person name="Tritt A."/>
            <person name="Yoshinaga Y."/>
            <person name="Zwiers L.-H."/>
            <person name="Turgeon B."/>
            <person name="Goodwin S."/>
            <person name="Spatafora J."/>
            <person name="Crous P."/>
            <person name="Grigoriev I."/>
        </authorList>
    </citation>
    <scope>NUCLEOTIDE SEQUENCE</scope>
    <source>
        <strain evidence="2">CBS 116435</strain>
    </source>
</reference>
<feature type="compositionally biased region" description="Polar residues" evidence="1">
    <location>
        <begin position="382"/>
        <end position="397"/>
    </location>
</feature>
<proteinExistence type="predicted"/>
<sequence>MSPSDPTTVETIAYNRELQSLKGLVLVRQYRNCIQTSEYLLDQNHDTLPLHPYQKVFIKFYQGLAYDELARAMHTFSQAKLPAFDKAAECYKEAVDLLVSAPWETQIVARKHGECPSSVCPNILRPLLSNPPTSPAGSDSSENSSFGSPVAAATPIKKASCTSVRTSSPTSSPLNPLTHRLATFPQSLSKAMRASSSPEVLLPTAVPASSTLGDTAANLSNHDLNNNALHSRERSMQDIGRLDRDFSRISLWDANIQRNYSKMSLLEEPGFKSPPLPKMASQGLLRPIRPGSPVRQYFFPPVVQQYPGAYTATSMLSHSRAQTFPSDMQFQPLHKPEKTSSLKTWLSQNEGSYGPSEELNDNVAASDFGTPSLDMSSPFPRPTSTRATSPDQTPNSLVCPQISHLQRAQSDRAHENISAIRSQLQRHVELAKQARLVTLTIQASRPASRMASVRYDQYGTSDRSEGSNLRTVSSPLQRSRYGMEVSPIPQVRSFWSFTPGNQKEAEKSRRIEAGRKRSWVKPRFNNERYVSLADAALAELCT</sequence>
<name>A0A9P4Q3L5_9PEZI</name>
<dbReference type="Proteomes" id="UP000799441">
    <property type="component" value="Unassembled WGS sequence"/>
</dbReference>
<feature type="region of interest" description="Disordered" evidence="1">
    <location>
        <begin position="158"/>
        <end position="178"/>
    </location>
</feature>
<dbReference type="OrthoDB" id="3641178at2759"/>
<accession>A0A9P4Q3L5</accession>
<gene>
    <name evidence="2" type="ORF">K431DRAFT_313761</name>
</gene>
<organism evidence="2 3">
    <name type="scientific">Polychaeton citri CBS 116435</name>
    <dbReference type="NCBI Taxonomy" id="1314669"/>
    <lineage>
        <taxon>Eukaryota</taxon>
        <taxon>Fungi</taxon>
        <taxon>Dikarya</taxon>
        <taxon>Ascomycota</taxon>
        <taxon>Pezizomycotina</taxon>
        <taxon>Dothideomycetes</taxon>
        <taxon>Dothideomycetidae</taxon>
        <taxon>Capnodiales</taxon>
        <taxon>Capnodiaceae</taxon>
        <taxon>Polychaeton</taxon>
    </lineage>
</organism>
<feature type="compositionally biased region" description="Low complexity" evidence="1">
    <location>
        <begin position="160"/>
        <end position="178"/>
    </location>
</feature>
<feature type="region of interest" description="Disordered" evidence="1">
    <location>
        <begin position="130"/>
        <end position="149"/>
    </location>
</feature>
<evidence type="ECO:0000313" key="3">
    <source>
        <dbReference type="Proteomes" id="UP000799441"/>
    </source>
</evidence>
<protein>
    <submittedName>
        <fullName evidence="2">Uncharacterized protein</fullName>
    </submittedName>
</protein>
<comment type="caution">
    <text evidence="2">The sequence shown here is derived from an EMBL/GenBank/DDBJ whole genome shotgun (WGS) entry which is preliminary data.</text>
</comment>
<dbReference type="AlphaFoldDB" id="A0A9P4Q3L5"/>
<dbReference type="EMBL" id="MU003805">
    <property type="protein sequence ID" value="KAF2719973.1"/>
    <property type="molecule type" value="Genomic_DNA"/>
</dbReference>